<dbReference type="AlphaFoldDB" id="D8U2L8"/>
<evidence type="ECO:0000313" key="2">
    <source>
        <dbReference type="Proteomes" id="UP000001058"/>
    </source>
</evidence>
<dbReference type="OrthoDB" id="7491348at2759"/>
<protein>
    <submittedName>
        <fullName evidence="1">Uncharacterized protein</fullName>
    </submittedName>
</protein>
<dbReference type="InParanoid" id="D8U2L8"/>
<dbReference type="Proteomes" id="UP000001058">
    <property type="component" value="Unassembled WGS sequence"/>
</dbReference>
<proteinExistence type="predicted"/>
<dbReference type="KEGG" id="vcn:VOLCADRAFT_93628"/>
<dbReference type="EMBL" id="GL378353">
    <property type="protein sequence ID" value="EFJ46084.1"/>
    <property type="molecule type" value="Genomic_DNA"/>
</dbReference>
<keyword evidence="2" id="KW-1185">Reference proteome</keyword>
<name>D8U2L8_VOLCA</name>
<reference evidence="1 2" key="1">
    <citation type="journal article" date="2010" name="Science">
        <title>Genomic analysis of organismal complexity in the multicellular green alga Volvox carteri.</title>
        <authorList>
            <person name="Prochnik S.E."/>
            <person name="Umen J."/>
            <person name="Nedelcu A.M."/>
            <person name="Hallmann A."/>
            <person name="Miller S.M."/>
            <person name="Nishii I."/>
            <person name="Ferris P."/>
            <person name="Kuo A."/>
            <person name="Mitros T."/>
            <person name="Fritz-Laylin L.K."/>
            <person name="Hellsten U."/>
            <person name="Chapman J."/>
            <person name="Simakov O."/>
            <person name="Rensing S.A."/>
            <person name="Terry A."/>
            <person name="Pangilinan J."/>
            <person name="Kapitonov V."/>
            <person name="Jurka J."/>
            <person name="Salamov A."/>
            <person name="Shapiro H."/>
            <person name="Schmutz J."/>
            <person name="Grimwood J."/>
            <person name="Lindquist E."/>
            <person name="Lucas S."/>
            <person name="Grigoriev I.V."/>
            <person name="Schmitt R."/>
            <person name="Kirk D."/>
            <person name="Rokhsar D.S."/>
        </authorList>
    </citation>
    <scope>NUCLEOTIDE SEQUENCE [LARGE SCALE GENOMIC DNA]</scope>
    <source>
        <strain evidence="2">f. Nagariensis / Eve</strain>
    </source>
</reference>
<organism evidence="2">
    <name type="scientific">Volvox carteri f. nagariensis</name>
    <dbReference type="NCBI Taxonomy" id="3068"/>
    <lineage>
        <taxon>Eukaryota</taxon>
        <taxon>Viridiplantae</taxon>
        <taxon>Chlorophyta</taxon>
        <taxon>core chlorophytes</taxon>
        <taxon>Chlorophyceae</taxon>
        <taxon>CS clade</taxon>
        <taxon>Chlamydomonadales</taxon>
        <taxon>Volvocaceae</taxon>
        <taxon>Volvox</taxon>
    </lineage>
</organism>
<evidence type="ECO:0000313" key="1">
    <source>
        <dbReference type="EMBL" id="EFJ46084.1"/>
    </source>
</evidence>
<gene>
    <name evidence="1" type="ORF">VOLCADRAFT_93628</name>
</gene>
<sequence length="121" mass="13346">MVRCSLNCTLNCMFNCMSSCVVGCALKHASRRMSNCAVQCGQCFAIRVFNRGAVRCNAVQCGVHNKAVRPDAPGHIARAQMLCSAVRDDAVRFTVWCAVQNEKKNTKNDDDGRQIAWFGAR</sequence>
<dbReference type="GeneID" id="9627570"/>
<accession>D8U2L8</accession>
<dbReference type="RefSeq" id="XP_002952834.1">
    <property type="nucleotide sequence ID" value="XM_002952788.1"/>
</dbReference>